<keyword evidence="6" id="KW-0503">Monooxygenase</keyword>
<dbReference type="GO" id="GO:0016705">
    <property type="term" value="F:oxidoreductase activity, acting on paired donors, with incorporation or reduction of molecular oxygen"/>
    <property type="evidence" value="ECO:0007669"/>
    <property type="project" value="InterPro"/>
</dbReference>
<evidence type="ECO:0000256" key="4">
    <source>
        <dbReference type="ARBA" id="ARBA00023004"/>
    </source>
</evidence>
<keyword evidence="2 5" id="KW-0479">Metal-binding</keyword>
<dbReference type="Pfam" id="PF00067">
    <property type="entry name" value="p450"/>
    <property type="match status" value="1"/>
</dbReference>
<evidence type="ECO:0000256" key="3">
    <source>
        <dbReference type="ARBA" id="ARBA00023002"/>
    </source>
</evidence>
<evidence type="ECO:0000313" key="7">
    <source>
        <dbReference type="Proteomes" id="UP001515500"/>
    </source>
</evidence>
<evidence type="ECO:0000256" key="2">
    <source>
        <dbReference type="ARBA" id="ARBA00022723"/>
    </source>
</evidence>
<dbReference type="Proteomes" id="UP001515500">
    <property type="component" value="Chromosome 15"/>
</dbReference>
<name>A0AB40CS34_DIOCR</name>
<gene>
    <name evidence="8" type="primary">LOC120278074</name>
</gene>
<dbReference type="InterPro" id="IPR001128">
    <property type="entry name" value="Cyt_P450"/>
</dbReference>
<evidence type="ECO:0000256" key="1">
    <source>
        <dbReference type="ARBA" id="ARBA00022617"/>
    </source>
</evidence>
<evidence type="ECO:0000313" key="8">
    <source>
        <dbReference type="RefSeq" id="XP_039140913.1"/>
    </source>
</evidence>
<dbReference type="PANTHER" id="PTHR47947:SF3">
    <property type="entry name" value="CYTOCHROME P450 81D1-LIKE"/>
    <property type="match status" value="1"/>
</dbReference>
<dbReference type="PRINTS" id="PR00385">
    <property type="entry name" value="P450"/>
</dbReference>
<dbReference type="GO" id="GO:0020037">
    <property type="term" value="F:heme binding"/>
    <property type="evidence" value="ECO:0007669"/>
    <property type="project" value="InterPro"/>
</dbReference>
<dbReference type="PRINTS" id="PR00463">
    <property type="entry name" value="EP450I"/>
</dbReference>
<dbReference type="RefSeq" id="XP_039140913.1">
    <property type="nucleotide sequence ID" value="XM_039284979.1"/>
</dbReference>
<dbReference type="PROSITE" id="PS00086">
    <property type="entry name" value="CYTOCHROME_P450"/>
    <property type="match status" value="1"/>
</dbReference>
<dbReference type="SUPFAM" id="SSF48264">
    <property type="entry name" value="Cytochrome P450"/>
    <property type="match status" value="1"/>
</dbReference>
<reference evidence="8" key="1">
    <citation type="submission" date="2025-08" db="UniProtKB">
        <authorList>
            <consortium name="RefSeq"/>
        </authorList>
    </citation>
    <scope>IDENTIFICATION</scope>
</reference>
<dbReference type="GeneID" id="120278074"/>
<accession>A0AB40CS34</accession>
<dbReference type="GO" id="GO:0004497">
    <property type="term" value="F:monooxygenase activity"/>
    <property type="evidence" value="ECO:0007669"/>
    <property type="project" value="UniProtKB-KW"/>
</dbReference>
<dbReference type="CDD" id="cd20653">
    <property type="entry name" value="CYP81"/>
    <property type="match status" value="1"/>
</dbReference>
<dbReference type="InterPro" id="IPR050651">
    <property type="entry name" value="Plant_Cytochrome_P450_Monoox"/>
</dbReference>
<sequence>MELSFYHMFIISIALILLTKRYLQIHFSKPLALPILGHLHLLQSPVHQCLTKLTQKHGHILHLRFGSRPVLLISSPSAAKECFTNNDIIFANRPLMLVSKHFGYNNTSVGAVPYGQHWRELRRFMAIHALSPSRLPSFSSEVHSLVLKLYSGAGEGYKYFKKAEVRDMMFELMMNVILGLIAGKNYYGEGCGDPEEGKRFRKVVEEVFLLSGASTLEDFIPVVRLLRIGGAEKRMERVGKELDEFYQEIIEDRRRVGKWKEYVDGHDQEKKGNIIDVMLAMQEKDTNNYSDVSIKGMMTSLLVAGTETTAGTMEWVMALLLNNPNALKKAKAEIKEQVGHSHLIKDSDISKLHYLDNVIKETLRLFPAGPLLVAHESSQDCTVLGSHIPKGTMLLVNAYAIQRDNQLWDNPLEFKPERFDSADHVLHGDEGYKYIPFGTGRRRCPGENLAWKVMGLTLGALIQCFEWERVGQELVDLSEGMGLSMPMAKPLQAMYKPCMDMHAVFSQL</sequence>
<dbReference type="PANTHER" id="PTHR47947">
    <property type="entry name" value="CYTOCHROME P450 82C3-RELATED"/>
    <property type="match status" value="1"/>
</dbReference>
<proteinExistence type="inferred from homology"/>
<dbReference type="Gene3D" id="1.10.630.10">
    <property type="entry name" value="Cytochrome P450"/>
    <property type="match status" value="1"/>
</dbReference>
<keyword evidence="1 5" id="KW-0349">Heme</keyword>
<dbReference type="InterPro" id="IPR002401">
    <property type="entry name" value="Cyt_P450_E_grp-I"/>
</dbReference>
<dbReference type="InterPro" id="IPR017972">
    <property type="entry name" value="Cyt_P450_CS"/>
</dbReference>
<evidence type="ECO:0000256" key="5">
    <source>
        <dbReference type="PIRSR" id="PIRSR602401-1"/>
    </source>
</evidence>
<keyword evidence="7" id="KW-1185">Reference proteome</keyword>
<protein>
    <submittedName>
        <fullName evidence="8">Cytochrome P450 81Q32-like</fullName>
    </submittedName>
</protein>
<dbReference type="FunFam" id="1.10.630.10:FF:000026">
    <property type="entry name" value="Cytochrome P450 82C4"/>
    <property type="match status" value="1"/>
</dbReference>
<feature type="binding site" description="axial binding residue" evidence="5">
    <location>
        <position position="444"/>
    </location>
    <ligand>
        <name>heme</name>
        <dbReference type="ChEBI" id="CHEBI:30413"/>
    </ligand>
    <ligandPart>
        <name>Fe</name>
        <dbReference type="ChEBI" id="CHEBI:18248"/>
    </ligandPart>
</feature>
<dbReference type="GO" id="GO:0005506">
    <property type="term" value="F:iron ion binding"/>
    <property type="evidence" value="ECO:0007669"/>
    <property type="project" value="InterPro"/>
</dbReference>
<keyword evidence="3 6" id="KW-0560">Oxidoreductase</keyword>
<organism evidence="7 8">
    <name type="scientific">Dioscorea cayennensis subsp. rotundata</name>
    <name type="common">White Guinea yam</name>
    <name type="synonym">Dioscorea rotundata</name>
    <dbReference type="NCBI Taxonomy" id="55577"/>
    <lineage>
        <taxon>Eukaryota</taxon>
        <taxon>Viridiplantae</taxon>
        <taxon>Streptophyta</taxon>
        <taxon>Embryophyta</taxon>
        <taxon>Tracheophyta</taxon>
        <taxon>Spermatophyta</taxon>
        <taxon>Magnoliopsida</taxon>
        <taxon>Liliopsida</taxon>
        <taxon>Dioscoreales</taxon>
        <taxon>Dioscoreaceae</taxon>
        <taxon>Dioscorea</taxon>
    </lineage>
</organism>
<comment type="similarity">
    <text evidence="6">Belongs to the cytochrome P450 family.</text>
</comment>
<dbReference type="InterPro" id="IPR036396">
    <property type="entry name" value="Cyt_P450_sf"/>
</dbReference>
<evidence type="ECO:0000256" key="6">
    <source>
        <dbReference type="RuleBase" id="RU000461"/>
    </source>
</evidence>
<comment type="cofactor">
    <cofactor evidence="5">
        <name>heme</name>
        <dbReference type="ChEBI" id="CHEBI:30413"/>
    </cofactor>
</comment>
<keyword evidence="4 5" id="KW-0408">Iron</keyword>
<dbReference type="AlphaFoldDB" id="A0AB40CS34"/>